<dbReference type="PANTHER" id="PTHR11604">
    <property type="entry name" value="PROFILIN"/>
    <property type="match status" value="1"/>
</dbReference>
<evidence type="ECO:0000256" key="1">
    <source>
        <dbReference type="ARBA" id="ARBA00004245"/>
    </source>
</evidence>
<proteinExistence type="inferred from homology"/>
<organism evidence="6">
    <name type="scientific">Absidia glauca</name>
    <name type="common">Pin mould</name>
    <dbReference type="NCBI Taxonomy" id="4829"/>
    <lineage>
        <taxon>Eukaryota</taxon>
        <taxon>Fungi</taxon>
        <taxon>Fungi incertae sedis</taxon>
        <taxon>Mucoromycota</taxon>
        <taxon>Mucoromycotina</taxon>
        <taxon>Mucoromycetes</taxon>
        <taxon>Mucorales</taxon>
        <taxon>Cunninghamellaceae</taxon>
        <taxon>Absidia</taxon>
    </lineage>
</organism>
<dbReference type="EMBL" id="LT552960">
    <property type="protein sequence ID" value="SAL99666.1"/>
    <property type="molecule type" value="Genomic_DNA"/>
</dbReference>
<evidence type="ECO:0000256" key="5">
    <source>
        <dbReference type="ARBA" id="ARBA00023212"/>
    </source>
</evidence>
<name>A0A168N2C5_ABSGL</name>
<comment type="subcellular location">
    <subcellularLocation>
        <location evidence="1">Cytoplasm</location>
        <location evidence="1">Cytoskeleton</location>
    </subcellularLocation>
</comment>
<dbReference type="OrthoDB" id="421374at2759"/>
<dbReference type="Gene3D" id="3.30.450.30">
    <property type="entry name" value="Dynein light chain 2a, cytoplasmic"/>
    <property type="match status" value="1"/>
</dbReference>
<evidence type="ECO:0000256" key="3">
    <source>
        <dbReference type="ARBA" id="ARBA00022490"/>
    </source>
</evidence>
<evidence type="ECO:0008006" key="8">
    <source>
        <dbReference type="Google" id="ProtNLM"/>
    </source>
</evidence>
<reference evidence="6" key="1">
    <citation type="submission" date="2016-04" db="EMBL/GenBank/DDBJ databases">
        <authorList>
            <person name="Evans L.H."/>
            <person name="Alamgir A."/>
            <person name="Owens N."/>
            <person name="Weber N.D."/>
            <person name="Virtaneva K."/>
            <person name="Barbian K."/>
            <person name="Babar A."/>
            <person name="Rosenke K."/>
        </authorList>
    </citation>
    <scope>NUCLEOTIDE SEQUENCE [LARGE SCALE GENOMIC DNA]</scope>
    <source>
        <strain evidence="6">CBS 101.48</strain>
    </source>
</reference>
<dbReference type="GO" id="GO:0003785">
    <property type="term" value="F:actin monomer binding"/>
    <property type="evidence" value="ECO:0007669"/>
    <property type="project" value="TreeGrafter"/>
</dbReference>
<accession>A0A168N2C5</accession>
<dbReference type="PROSITE" id="PS00414">
    <property type="entry name" value="PROFILIN"/>
    <property type="match status" value="1"/>
</dbReference>
<keyword evidence="4" id="KW-0009">Actin-binding</keyword>
<evidence type="ECO:0000256" key="2">
    <source>
        <dbReference type="ARBA" id="ARBA00010058"/>
    </source>
</evidence>
<dbReference type="PANTHER" id="PTHR11604:SF0">
    <property type="entry name" value="PROFILIN"/>
    <property type="match status" value="1"/>
</dbReference>
<keyword evidence="7" id="KW-1185">Reference proteome</keyword>
<dbReference type="InParanoid" id="A0A168N2C5"/>
<dbReference type="Proteomes" id="UP000078561">
    <property type="component" value="Unassembled WGS sequence"/>
</dbReference>
<dbReference type="Pfam" id="PF00235">
    <property type="entry name" value="Profilin"/>
    <property type="match status" value="1"/>
</dbReference>
<dbReference type="InterPro" id="IPR048278">
    <property type="entry name" value="PFN"/>
</dbReference>
<keyword evidence="5" id="KW-0206">Cytoskeleton</keyword>
<dbReference type="InterPro" id="IPR036140">
    <property type="entry name" value="PFN_sf"/>
</dbReference>
<evidence type="ECO:0000313" key="6">
    <source>
        <dbReference type="EMBL" id="SAL99666.1"/>
    </source>
</evidence>
<dbReference type="AlphaFoldDB" id="A0A168N2C5"/>
<gene>
    <name evidence="6" type="primary">ABSGL_05311.1 scaffold 6959</name>
</gene>
<dbReference type="InterPro" id="IPR005455">
    <property type="entry name" value="PFN_euk"/>
</dbReference>
<keyword evidence="3" id="KW-0963">Cytoplasm</keyword>
<dbReference type="InterPro" id="IPR027310">
    <property type="entry name" value="Profilin_CS"/>
</dbReference>
<dbReference type="SUPFAM" id="SSF55770">
    <property type="entry name" value="Profilin (actin-binding protein)"/>
    <property type="match status" value="1"/>
</dbReference>
<evidence type="ECO:0000256" key="4">
    <source>
        <dbReference type="ARBA" id="ARBA00023203"/>
    </source>
</evidence>
<evidence type="ECO:0000313" key="7">
    <source>
        <dbReference type="Proteomes" id="UP000078561"/>
    </source>
</evidence>
<comment type="similarity">
    <text evidence="2">Belongs to the profilin family.</text>
</comment>
<dbReference type="STRING" id="4829.A0A168N2C5"/>
<sequence length="78" mass="8085">MSWQGYVDNNLVGSGHVSQAAIIGLNGVVFGISQGFQVSQSEATSLLEGFADNSKVLGSGLRFNGVKYSMLMASPSTA</sequence>
<protein>
    <recommendedName>
        <fullName evidence="8">Profilin</fullName>
    </recommendedName>
</protein>
<dbReference type="GO" id="GO:0005938">
    <property type="term" value="C:cell cortex"/>
    <property type="evidence" value="ECO:0007669"/>
    <property type="project" value="TreeGrafter"/>
</dbReference>
<dbReference type="PRINTS" id="PR00392">
    <property type="entry name" value="PROFILIN"/>
</dbReference>
<dbReference type="GO" id="GO:0005856">
    <property type="term" value="C:cytoskeleton"/>
    <property type="evidence" value="ECO:0007669"/>
    <property type="project" value="UniProtKB-SubCell"/>
</dbReference>